<proteinExistence type="predicted"/>
<dbReference type="PROSITE" id="PS50853">
    <property type="entry name" value="FN3"/>
    <property type="match status" value="1"/>
</dbReference>
<reference evidence="2" key="1">
    <citation type="submission" date="2020-05" db="EMBL/GenBank/DDBJ databases">
        <authorList>
            <person name="Chiriac C."/>
            <person name="Salcher M."/>
            <person name="Ghai R."/>
            <person name="Kavagutti S V."/>
        </authorList>
    </citation>
    <scope>NUCLEOTIDE SEQUENCE</scope>
</reference>
<dbReference type="SMART" id="SM00060">
    <property type="entry name" value="FN3"/>
    <property type="match status" value="1"/>
</dbReference>
<dbReference type="EMBL" id="CAFBNE010000009">
    <property type="protein sequence ID" value="CAB4934703.1"/>
    <property type="molecule type" value="Genomic_DNA"/>
</dbReference>
<dbReference type="InterPro" id="IPR036116">
    <property type="entry name" value="FN3_sf"/>
</dbReference>
<organism evidence="2">
    <name type="scientific">freshwater metagenome</name>
    <dbReference type="NCBI Taxonomy" id="449393"/>
    <lineage>
        <taxon>unclassified sequences</taxon>
        <taxon>metagenomes</taxon>
        <taxon>ecological metagenomes</taxon>
    </lineage>
</organism>
<feature type="domain" description="Fibronectin type-III" evidence="1">
    <location>
        <begin position="41"/>
        <end position="131"/>
    </location>
</feature>
<dbReference type="InterPro" id="IPR003961">
    <property type="entry name" value="FN3_dom"/>
</dbReference>
<evidence type="ECO:0000313" key="2">
    <source>
        <dbReference type="EMBL" id="CAB4934703.1"/>
    </source>
</evidence>
<accession>A0A6J7IUB9</accession>
<dbReference type="Gene3D" id="2.60.40.10">
    <property type="entry name" value="Immunoglobulins"/>
    <property type="match status" value="1"/>
</dbReference>
<dbReference type="SUPFAM" id="SSF49265">
    <property type="entry name" value="Fibronectin type III"/>
    <property type="match status" value="1"/>
</dbReference>
<protein>
    <submittedName>
        <fullName evidence="2">Unannotated protein</fullName>
    </submittedName>
</protein>
<evidence type="ECO:0000259" key="1">
    <source>
        <dbReference type="PROSITE" id="PS50853"/>
    </source>
</evidence>
<dbReference type="Pfam" id="PF00041">
    <property type="entry name" value="fn3"/>
    <property type="match status" value="1"/>
</dbReference>
<sequence length="311" mass="30310">MLAFVSTGTCSINANQAGNSTTLAAPQVTVSFTVAAVAAGAPTIGAAAMASVTSATVAFTAPTSNGGATITSYTATSTPGSVTATLNQSGSGTFTVTGLTTGTTYTFTVTATNVVGASAASGASGSVTPQVYALGGTGPGGGLIFLISGGTTYEMAPKTWSGAGTPDATATWCDGLTDVSAATGMDVGTGAANTAAMAASSACSSNAAAAVLAYAPSGSSAGEWFLPSRVEMNAMCNYSRNPTTPAAPSVSCAGTVQNSTFAAGTYGFPNGTFWTSSQANPSAAWNPGFSDGVGYNQDKNVALQIRPIRAF</sequence>
<dbReference type="AlphaFoldDB" id="A0A6J7IUB9"/>
<dbReference type="InterPro" id="IPR013783">
    <property type="entry name" value="Ig-like_fold"/>
</dbReference>
<name>A0A6J7IUB9_9ZZZZ</name>
<gene>
    <name evidence="2" type="ORF">UFOPK3772_00492</name>
</gene>